<comment type="caution">
    <text evidence="6">The sequence shown here is derived from an EMBL/GenBank/DDBJ whole genome shotgun (WGS) entry which is preliminary data.</text>
</comment>
<keyword evidence="4" id="KW-0684">Rhamnose metabolism</keyword>
<sequence>MIVRAFRMTLNPGCEAEYKKRHDEIWPELTDALKDAGIQEYRIFLDPASHHLFAIMWLVDEHRVDALPQLPIMQRWWATMADLMVTHDNKAPVEIALGEMFSLTTGLPTTDSLTTGEAPCR</sequence>
<dbReference type="Proteomes" id="UP000604243">
    <property type="component" value="Unassembled WGS sequence"/>
</dbReference>
<name>A0ABQ3FI63_9GAMM</name>
<evidence type="ECO:0000256" key="2">
    <source>
        <dbReference type="ARBA" id="ARBA00023235"/>
    </source>
</evidence>
<protein>
    <recommendedName>
        <fullName evidence="5">L-rhamnose mutarotase</fullName>
        <ecNumber evidence="5">5.1.3.32</ecNumber>
    </recommendedName>
</protein>
<evidence type="ECO:0000256" key="1">
    <source>
        <dbReference type="ARBA" id="ARBA00022490"/>
    </source>
</evidence>
<organism evidence="6 7">
    <name type="scientific">Kushneria pakistanensis</name>
    <dbReference type="NCBI Taxonomy" id="1508770"/>
    <lineage>
        <taxon>Bacteria</taxon>
        <taxon>Pseudomonadati</taxon>
        <taxon>Pseudomonadota</taxon>
        <taxon>Gammaproteobacteria</taxon>
        <taxon>Oceanospirillales</taxon>
        <taxon>Halomonadaceae</taxon>
        <taxon>Kushneria</taxon>
    </lineage>
</organism>
<evidence type="ECO:0000256" key="3">
    <source>
        <dbReference type="ARBA" id="ARBA00023277"/>
    </source>
</evidence>
<proteinExistence type="predicted"/>
<gene>
    <name evidence="6" type="primary">rhaM</name>
    <name evidence="6" type="ORF">GCM10010082_17410</name>
</gene>
<evidence type="ECO:0000313" key="6">
    <source>
        <dbReference type="EMBL" id="GHC25115.1"/>
    </source>
</evidence>
<dbReference type="NCBIfam" id="TIGR02625">
    <property type="entry name" value="YiiL_rotase"/>
    <property type="match status" value="1"/>
</dbReference>
<dbReference type="Gene3D" id="3.30.70.100">
    <property type="match status" value="1"/>
</dbReference>
<accession>A0ABQ3FI63</accession>
<dbReference type="EC" id="5.1.3.32" evidence="5"/>
<dbReference type="Pfam" id="PF05336">
    <property type="entry name" value="rhaM"/>
    <property type="match status" value="1"/>
</dbReference>
<keyword evidence="3" id="KW-0119">Carbohydrate metabolism</keyword>
<evidence type="ECO:0000256" key="5">
    <source>
        <dbReference type="NCBIfam" id="TIGR02625"/>
    </source>
</evidence>
<keyword evidence="1" id="KW-0963">Cytoplasm</keyword>
<dbReference type="InterPro" id="IPR013448">
    <property type="entry name" value="L-rhamnose_mutarotase"/>
</dbReference>
<dbReference type="PANTHER" id="PTHR34389:SF2">
    <property type="entry name" value="L-RHAMNOSE MUTAROTASE"/>
    <property type="match status" value="1"/>
</dbReference>
<dbReference type="InterPro" id="IPR011008">
    <property type="entry name" value="Dimeric_a/b-barrel"/>
</dbReference>
<dbReference type="InterPro" id="IPR008000">
    <property type="entry name" value="Rham/fucose_mutarotase"/>
</dbReference>
<evidence type="ECO:0000256" key="4">
    <source>
        <dbReference type="ARBA" id="ARBA00023308"/>
    </source>
</evidence>
<dbReference type="SUPFAM" id="SSF54909">
    <property type="entry name" value="Dimeric alpha+beta barrel"/>
    <property type="match status" value="1"/>
</dbReference>
<dbReference type="EMBL" id="BMZM01000002">
    <property type="protein sequence ID" value="GHC25115.1"/>
    <property type="molecule type" value="Genomic_DNA"/>
</dbReference>
<keyword evidence="2" id="KW-0413">Isomerase</keyword>
<dbReference type="PANTHER" id="PTHR34389">
    <property type="entry name" value="L-RHAMNOSE MUTAROTASE"/>
    <property type="match status" value="1"/>
</dbReference>
<dbReference type="RefSeq" id="WP_189517150.1">
    <property type="nucleotide sequence ID" value="NZ_BMZM01000002.1"/>
</dbReference>
<evidence type="ECO:0000313" key="7">
    <source>
        <dbReference type="Proteomes" id="UP000604243"/>
    </source>
</evidence>
<keyword evidence="7" id="KW-1185">Reference proteome</keyword>
<reference evidence="7" key="1">
    <citation type="journal article" date="2019" name="Int. J. Syst. Evol. Microbiol.">
        <title>The Global Catalogue of Microorganisms (GCM) 10K type strain sequencing project: providing services to taxonomists for standard genome sequencing and annotation.</title>
        <authorList>
            <consortium name="The Broad Institute Genomics Platform"/>
            <consortium name="The Broad Institute Genome Sequencing Center for Infectious Disease"/>
            <person name="Wu L."/>
            <person name="Ma J."/>
        </authorList>
    </citation>
    <scope>NUCLEOTIDE SEQUENCE [LARGE SCALE GENOMIC DNA]</scope>
    <source>
        <strain evidence="7">KCTC 42082</strain>
    </source>
</reference>